<dbReference type="InterPro" id="IPR036291">
    <property type="entry name" value="NAD(P)-bd_dom_sf"/>
</dbReference>
<dbReference type="EMBL" id="CP094298">
    <property type="protein sequence ID" value="UNZ01796.1"/>
    <property type="molecule type" value="Genomic_DNA"/>
</dbReference>
<evidence type="ECO:0000313" key="6">
    <source>
        <dbReference type="Proteomes" id="UP000829494"/>
    </source>
</evidence>
<name>A0ABY3YUU3_STRRM</name>
<dbReference type="GeneID" id="66859121"/>
<accession>A0ABY3YUU3</accession>
<evidence type="ECO:0000313" key="5">
    <source>
        <dbReference type="EMBL" id="UNZ01796.1"/>
    </source>
</evidence>
<organism evidence="5 6">
    <name type="scientific">Streptomyces rimosus subsp. rimosus</name>
    <dbReference type="NCBI Taxonomy" id="132474"/>
    <lineage>
        <taxon>Bacteria</taxon>
        <taxon>Bacillati</taxon>
        <taxon>Actinomycetota</taxon>
        <taxon>Actinomycetes</taxon>
        <taxon>Kitasatosporales</taxon>
        <taxon>Streptomycetaceae</taxon>
        <taxon>Streptomyces</taxon>
    </lineage>
</organism>
<dbReference type="PANTHER" id="PTHR21363">
    <property type="entry name" value="PREPHENATE DEHYDROGENASE"/>
    <property type="match status" value="1"/>
</dbReference>
<feature type="domain" description="Prephenate/arogenate dehydrogenase" evidence="4">
    <location>
        <begin position="3"/>
        <end position="280"/>
    </location>
</feature>
<comment type="similarity">
    <text evidence="1">Belongs to the prephenate/arogenate dehydrogenase family.</text>
</comment>
<keyword evidence="2" id="KW-0560">Oxidoreductase</keyword>
<dbReference type="Gene3D" id="1.10.3660.10">
    <property type="entry name" value="6-phosphogluconate dehydrogenase C-terminal like domain"/>
    <property type="match status" value="1"/>
</dbReference>
<keyword evidence="6" id="KW-1185">Reference proteome</keyword>
<reference evidence="5 6" key="1">
    <citation type="submission" date="2022-03" db="EMBL/GenBank/DDBJ databases">
        <title>Complete genome of Streptomyces rimosus ssp. rimosus R7 (=ATCC 10970).</title>
        <authorList>
            <person name="Beganovic S."/>
            <person name="Ruckert C."/>
            <person name="Busche T."/>
            <person name="Kalinowski J."/>
            <person name="Wittmann C."/>
        </authorList>
    </citation>
    <scope>NUCLEOTIDE SEQUENCE [LARGE SCALE GENOMIC DNA]</scope>
    <source>
        <strain evidence="5 6">R7</strain>
    </source>
</reference>
<evidence type="ECO:0000256" key="2">
    <source>
        <dbReference type="ARBA" id="ARBA00023002"/>
    </source>
</evidence>
<dbReference type="Gene3D" id="3.40.50.720">
    <property type="entry name" value="NAD(P)-binding Rossmann-like Domain"/>
    <property type="match status" value="1"/>
</dbReference>
<dbReference type="NCBIfam" id="NF005112">
    <property type="entry name" value="PRK06545.2-4"/>
    <property type="match status" value="1"/>
</dbReference>
<dbReference type="RefSeq" id="WP_003980916.1">
    <property type="nucleotide sequence ID" value="NZ_CP043497.1"/>
</dbReference>
<feature type="chain" id="PRO_5046171563" evidence="3">
    <location>
        <begin position="21"/>
        <end position="373"/>
    </location>
</feature>
<feature type="signal peptide" evidence="3">
    <location>
        <begin position="1"/>
        <end position="20"/>
    </location>
</feature>
<evidence type="ECO:0000256" key="1">
    <source>
        <dbReference type="ARBA" id="ARBA00007964"/>
    </source>
</evidence>
<dbReference type="SUPFAM" id="SSF51735">
    <property type="entry name" value="NAD(P)-binding Rossmann-fold domains"/>
    <property type="match status" value="1"/>
</dbReference>
<evidence type="ECO:0000259" key="4">
    <source>
        <dbReference type="PROSITE" id="PS51176"/>
    </source>
</evidence>
<dbReference type="InterPro" id="IPR046826">
    <property type="entry name" value="PDH_N"/>
</dbReference>
<dbReference type="SUPFAM" id="SSF48179">
    <property type="entry name" value="6-phosphogluconate dehydrogenase C-terminal domain-like"/>
    <property type="match status" value="1"/>
</dbReference>
<keyword evidence="3" id="KW-0732">Signal</keyword>
<dbReference type="Pfam" id="PF20463">
    <property type="entry name" value="PDH_C"/>
    <property type="match status" value="1"/>
</dbReference>
<dbReference type="Pfam" id="PF02153">
    <property type="entry name" value="PDH_N"/>
    <property type="match status" value="1"/>
</dbReference>
<dbReference type="Proteomes" id="UP000829494">
    <property type="component" value="Chromosome"/>
</dbReference>
<gene>
    <name evidence="5" type="ORF">SRIMR7_06565</name>
</gene>
<sequence length="373" mass="38216">MIRTLAVVGTGLIGTSLALAAARQGVTVHLMDRDEAAVRTAAALGAGVPGPPSEPVDLAVIAVPPSQVAAVLAQQQALGLAGTYTDVASVKAEPERAVLAGAPDPTRYIGGHPLAGRERSGPLAARVDLFQDRVWVLTPSRLTSRTALDRALALIGLCGAVPLVMQSRAHDDAVALTSHVPHVVASLMAARLRHGTPQAPRLAGQGLRDVTRIAGGDSRLWSDILQANAGAVAGVLTDLQADLGELLVALRDLAGPPGRRSARSMETVVDLLDRGISGLDGIATGHPGHPPRSASVRVRIADRPGELSRLLRATAELGIGPEDAEVRPGTAPHDDLTVRLAVPAAVAGPLLARVTAEGWDAENDGHAAGVPTA</sequence>
<dbReference type="PROSITE" id="PS51176">
    <property type="entry name" value="PDH_ADH"/>
    <property type="match status" value="1"/>
</dbReference>
<dbReference type="InterPro" id="IPR046825">
    <property type="entry name" value="PDH_C"/>
</dbReference>
<dbReference type="PANTHER" id="PTHR21363:SF0">
    <property type="entry name" value="PREPHENATE DEHYDROGENASE [NADP(+)]"/>
    <property type="match status" value="1"/>
</dbReference>
<dbReference type="InterPro" id="IPR050812">
    <property type="entry name" value="Preph/Arog_dehydrog"/>
</dbReference>
<evidence type="ECO:0000256" key="3">
    <source>
        <dbReference type="SAM" id="SignalP"/>
    </source>
</evidence>
<proteinExistence type="inferred from homology"/>
<dbReference type="InterPro" id="IPR008927">
    <property type="entry name" value="6-PGluconate_DH-like_C_sf"/>
</dbReference>
<protein>
    <submittedName>
        <fullName evidence="5">Prephenate dehydrogenase</fullName>
    </submittedName>
</protein>
<dbReference type="InterPro" id="IPR003099">
    <property type="entry name" value="Prephen_DH"/>
</dbReference>